<dbReference type="Gene3D" id="3.30.70.100">
    <property type="match status" value="1"/>
</dbReference>
<keyword evidence="2" id="KW-0503">Monooxygenase</keyword>
<name>A0A101SI96_9ACTN</name>
<dbReference type="InterPro" id="IPR007138">
    <property type="entry name" value="ABM_dom"/>
</dbReference>
<reference evidence="2 3" key="1">
    <citation type="submission" date="2015-10" db="EMBL/GenBank/DDBJ databases">
        <title>Draft genome sequence of Streptomyces canus DSM 40017, type strain for the species Streptomyces canus.</title>
        <authorList>
            <person name="Ruckert C."/>
            <person name="Winkler A."/>
            <person name="Kalinowski J."/>
            <person name="Kampfer P."/>
            <person name="Glaeser S."/>
        </authorList>
    </citation>
    <scope>NUCLEOTIDE SEQUENCE [LARGE SCALE GENOMIC DNA]</scope>
    <source>
        <strain evidence="2 3">DSM 40017</strain>
    </source>
</reference>
<comment type="caution">
    <text evidence="2">The sequence shown here is derived from an EMBL/GenBank/DDBJ whole genome shotgun (WGS) entry which is preliminary data.</text>
</comment>
<feature type="domain" description="ABM" evidence="1">
    <location>
        <begin position="23"/>
        <end position="94"/>
    </location>
</feature>
<dbReference type="AlphaFoldDB" id="A0A101SI96"/>
<keyword evidence="2" id="KW-0560">Oxidoreductase</keyword>
<dbReference type="Proteomes" id="UP000053669">
    <property type="component" value="Unassembled WGS sequence"/>
</dbReference>
<dbReference type="EMBL" id="LMWU01000001">
    <property type="protein sequence ID" value="KUN74332.1"/>
    <property type="molecule type" value="Genomic_DNA"/>
</dbReference>
<evidence type="ECO:0000313" key="2">
    <source>
        <dbReference type="EMBL" id="KUN74332.1"/>
    </source>
</evidence>
<dbReference type="GO" id="GO:0004497">
    <property type="term" value="F:monooxygenase activity"/>
    <property type="evidence" value="ECO:0007669"/>
    <property type="project" value="UniProtKB-KW"/>
</dbReference>
<organism evidence="2 3">
    <name type="scientific">Streptomyces canus</name>
    <dbReference type="NCBI Taxonomy" id="58343"/>
    <lineage>
        <taxon>Bacteria</taxon>
        <taxon>Bacillati</taxon>
        <taxon>Actinomycetota</taxon>
        <taxon>Actinomycetes</taxon>
        <taxon>Kitasatosporales</taxon>
        <taxon>Streptomycetaceae</taxon>
        <taxon>Streptomyces</taxon>
        <taxon>Streptomyces aurantiacus group</taxon>
    </lineage>
</organism>
<gene>
    <name evidence="2" type="ORF">AQJ46_01865</name>
</gene>
<dbReference type="RefSeq" id="WP_059203869.1">
    <property type="nucleotide sequence ID" value="NZ_KQ948656.1"/>
</dbReference>
<dbReference type="InterPro" id="IPR011008">
    <property type="entry name" value="Dimeric_a/b-barrel"/>
</dbReference>
<dbReference type="SUPFAM" id="SSF54909">
    <property type="entry name" value="Dimeric alpha+beta barrel"/>
    <property type="match status" value="1"/>
</dbReference>
<evidence type="ECO:0000259" key="1">
    <source>
        <dbReference type="Pfam" id="PF03992"/>
    </source>
</evidence>
<evidence type="ECO:0000313" key="3">
    <source>
        <dbReference type="Proteomes" id="UP000053669"/>
    </source>
</evidence>
<dbReference type="STRING" id="58343.AQJ46_01865"/>
<dbReference type="Pfam" id="PF03992">
    <property type="entry name" value="ABM"/>
    <property type="match status" value="1"/>
</dbReference>
<sequence>MLSFGHLDESTHFHDQQKEKAGPVTIINTFVAPEGKEDEVVAAWTADAEYMKKSGNLLSVQLYRGIGGSRLFTNVAVWRSTEHLRAALGTPEFASHLGRYPAGTVAYPHLYQKFAVEGICEGE</sequence>
<proteinExistence type="predicted"/>
<accession>A0A101SI96</accession>
<protein>
    <submittedName>
        <fullName evidence="2">Antibiotic biosynthesis monooxygenase</fullName>
    </submittedName>
</protein>